<dbReference type="Proteomes" id="UP001303236">
    <property type="component" value="Chromosome"/>
</dbReference>
<protein>
    <submittedName>
        <fullName evidence="1">Uncharacterized protein</fullName>
    </submittedName>
</protein>
<sequence length="192" mass="20466">MSVALTPPGPDLRLLVSLAAWTWQGAGPDGREIAYILITHTPALTDGGTAVPAEDRMRRLSVCLGGLTGAREVIPDLACRLQLVGDRVLLRIPEASRRLQLPTRRSWTELVARTGEAILLLGLDPLPQSADALRLDAYLDSALAADRLLFGRVQFPPPGPRADVCSTCGGSGTDPISGRACPDCSLHCRLEP</sequence>
<accession>A0ABY9VV70</accession>
<evidence type="ECO:0000313" key="2">
    <source>
        <dbReference type="Proteomes" id="UP001303236"/>
    </source>
</evidence>
<organism evidence="1 2">
    <name type="scientific">Streptomyces durocortorensis</name>
    <dbReference type="NCBI Taxonomy" id="2811104"/>
    <lineage>
        <taxon>Bacteria</taxon>
        <taxon>Bacillati</taxon>
        <taxon>Actinomycetota</taxon>
        <taxon>Actinomycetes</taxon>
        <taxon>Kitasatosporales</taxon>
        <taxon>Streptomycetaceae</taxon>
        <taxon>Streptomyces</taxon>
    </lineage>
</organism>
<dbReference type="EMBL" id="CP134500">
    <property type="protein sequence ID" value="WNF27815.1"/>
    <property type="molecule type" value="Genomic_DNA"/>
</dbReference>
<reference evidence="1 2" key="1">
    <citation type="submission" date="2023-09" db="EMBL/GenBank/DDBJ databases">
        <title>Genome completion map analysis of the actinomycetes C11-1.</title>
        <authorList>
            <person name="Qin P."/>
            <person name="Guan P."/>
        </authorList>
    </citation>
    <scope>NUCLEOTIDE SEQUENCE [LARGE SCALE GENOMIC DNA]</scope>
    <source>
        <strain evidence="1 2">C11-1</strain>
    </source>
</reference>
<keyword evidence="2" id="KW-1185">Reference proteome</keyword>
<gene>
    <name evidence="1" type="ORF">RI138_13830</name>
</gene>
<proteinExistence type="predicted"/>
<name>A0ABY9VV70_9ACTN</name>
<evidence type="ECO:0000313" key="1">
    <source>
        <dbReference type="EMBL" id="WNF27815.1"/>
    </source>
</evidence>